<accession>A0A401S2L4</accession>
<dbReference type="OrthoDB" id="6118651at2759"/>
<dbReference type="PANTHER" id="PTHR28336">
    <property type="entry name" value="BA1-643"/>
    <property type="match status" value="1"/>
</dbReference>
<organism evidence="1 2">
    <name type="scientific">Chiloscyllium punctatum</name>
    <name type="common">Brownbanded bambooshark</name>
    <name type="synonym">Hemiscyllium punctatum</name>
    <dbReference type="NCBI Taxonomy" id="137246"/>
    <lineage>
        <taxon>Eukaryota</taxon>
        <taxon>Metazoa</taxon>
        <taxon>Chordata</taxon>
        <taxon>Craniata</taxon>
        <taxon>Vertebrata</taxon>
        <taxon>Chondrichthyes</taxon>
        <taxon>Elasmobranchii</taxon>
        <taxon>Galeomorphii</taxon>
        <taxon>Galeoidea</taxon>
        <taxon>Orectolobiformes</taxon>
        <taxon>Hemiscylliidae</taxon>
        <taxon>Chiloscyllium</taxon>
    </lineage>
</organism>
<sequence length="306" mass="34636">MEDQSRAIKEMNCSSEVKDTDGILKSRSVGHKCRGEEIHLPAFSETGEVDEKKLNTLNDKNEMITECPTEAVKMEERRDWSQRELFAEMNGKDDPQTACYVTAPLIIVQKLLCRILNNKSPMVVNDGEELVSNVISIECTDSKITIPFPVKIAIPFSARYQGNYREIMVQPIDSTLLSGLKSRQDIYHPIISTSPLVHIKHPSTLQFRKSVMVTLPCPPNPDKKKLGDEKDNARAATAMVHRSSSHRIRHRLMSAPVKRHGEAINEPLKLLGFNSKIEEWLIMDNVTMKDMQNGLVAFEIAENLDR</sequence>
<dbReference type="EMBL" id="BEZZ01000063">
    <property type="protein sequence ID" value="GCC24673.1"/>
    <property type="molecule type" value="Genomic_DNA"/>
</dbReference>
<gene>
    <name evidence="1" type="ORF">chiPu_0003075</name>
</gene>
<evidence type="ECO:0000313" key="1">
    <source>
        <dbReference type="EMBL" id="GCC24673.1"/>
    </source>
</evidence>
<dbReference type="AlphaFoldDB" id="A0A401S2L4"/>
<keyword evidence="2" id="KW-1185">Reference proteome</keyword>
<comment type="caution">
    <text evidence="1">The sequence shown here is derived from an EMBL/GenBank/DDBJ whole genome shotgun (WGS) entry which is preliminary data.</text>
</comment>
<proteinExistence type="predicted"/>
<name>A0A401S2L4_CHIPU</name>
<reference evidence="1 2" key="1">
    <citation type="journal article" date="2018" name="Nat. Ecol. Evol.">
        <title>Shark genomes provide insights into elasmobranch evolution and the origin of vertebrates.</title>
        <authorList>
            <person name="Hara Y"/>
            <person name="Yamaguchi K"/>
            <person name="Onimaru K"/>
            <person name="Kadota M"/>
            <person name="Koyanagi M"/>
            <person name="Keeley SD"/>
            <person name="Tatsumi K"/>
            <person name="Tanaka K"/>
            <person name="Motone F"/>
            <person name="Kageyama Y"/>
            <person name="Nozu R"/>
            <person name="Adachi N"/>
            <person name="Nishimura O"/>
            <person name="Nakagawa R"/>
            <person name="Tanegashima C"/>
            <person name="Kiyatake I"/>
            <person name="Matsumoto R"/>
            <person name="Murakumo K"/>
            <person name="Nishida K"/>
            <person name="Terakita A"/>
            <person name="Kuratani S"/>
            <person name="Sato K"/>
            <person name="Hyodo S Kuraku.S."/>
        </authorList>
    </citation>
    <scope>NUCLEOTIDE SEQUENCE [LARGE SCALE GENOMIC DNA]</scope>
</reference>
<evidence type="ECO:0008006" key="3">
    <source>
        <dbReference type="Google" id="ProtNLM"/>
    </source>
</evidence>
<evidence type="ECO:0000313" key="2">
    <source>
        <dbReference type="Proteomes" id="UP000287033"/>
    </source>
</evidence>
<dbReference type="Proteomes" id="UP000287033">
    <property type="component" value="Unassembled WGS sequence"/>
</dbReference>
<dbReference type="PANTHER" id="PTHR28336:SF4">
    <property type="entry name" value="DEATH DOMAIN-CONTAINING PROTEIN 1"/>
    <property type="match status" value="1"/>
</dbReference>
<protein>
    <recommendedName>
        <fullName evidence="3">ZU5 domain-containing protein</fullName>
    </recommendedName>
</protein>
<dbReference type="Gene3D" id="2.60.220.30">
    <property type="match status" value="1"/>
</dbReference>